<feature type="binding site" evidence="7">
    <location>
        <position position="31"/>
    </location>
    <ligand>
        <name>substrate</name>
    </ligand>
</feature>
<evidence type="ECO:0000259" key="9">
    <source>
        <dbReference type="SMART" id="SM00934"/>
    </source>
</evidence>
<gene>
    <name evidence="7 10" type="primary">pyrF</name>
    <name evidence="10" type="ORF">ACFQ4P_00665</name>
</gene>
<dbReference type="InterPro" id="IPR047596">
    <property type="entry name" value="OMPdecase_bac"/>
</dbReference>
<dbReference type="InterPro" id="IPR014732">
    <property type="entry name" value="OMPdecase"/>
</dbReference>
<evidence type="ECO:0000256" key="5">
    <source>
        <dbReference type="ARBA" id="ARBA00023239"/>
    </source>
</evidence>
<proteinExistence type="inferred from homology"/>
<sequence>MPPIIALDFPDFDQAKQFLRQFSPSEELVVKIGMELVYAEGPQLMADIEAVHPAQVFLDLKLHDIPHTVEQAAFQLGRLGAAMTTVHAAGGSAMIQVAKRGLVAGAREAGKTAPKLLAVTQLTSTSQEMLNNELQIPGTPAESVVHLAKLAAAAGADGVIASPLEASLIRAAVGDDFLIVTPGIRPAGAAIGDQKRVTTPGDAKRLGSSAIVVGRPITQSADPVAAYHAIAKEWSEA</sequence>
<comment type="subunit">
    <text evidence="7">Homodimer.</text>
</comment>
<accession>A0ABW4CD95</accession>
<evidence type="ECO:0000256" key="3">
    <source>
        <dbReference type="ARBA" id="ARBA00022793"/>
    </source>
</evidence>
<dbReference type="EMBL" id="JBHTOC010000001">
    <property type="protein sequence ID" value="MFD1428757.1"/>
    <property type="molecule type" value="Genomic_DNA"/>
</dbReference>
<dbReference type="SMART" id="SM00934">
    <property type="entry name" value="OMPdecase"/>
    <property type="match status" value="1"/>
</dbReference>
<evidence type="ECO:0000313" key="10">
    <source>
        <dbReference type="EMBL" id="MFD1428757.1"/>
    </source>
</evidence>
<feature type="binding site" evidence="7">
    <location>
        <position position="194"/>
    </location>
    <ligand>
        <name>substrate</name>
    </ligand>
</feature>
<evidence type="ECO:0000256" key="1">
    <source>
        <dbReference type="ARBA" id="ARBA00002356"/>
    </source>
</evidence>
<keyword evidence="4 7" id="KW-0665">Pyrimidine biosynthesis</keyword>
<evidence type="ECO:0000256" key="6">
    <source>
        <dbReference type="ARBA" id="ARBA00049157"/>
    </source>
</evidence>
<evidence type="ECO:0000256" key="7">
    <source>
        <dbReference type="HAMAP-Rule" id="MF_01200"/>
    </source>
</evidence>
<comment type="caution">
    <text evidence="10">The sequence shown here is derived from an EMBL/GenBank/DDBJ whole genome shotgun (WGS) entry which is preliminary data.</text>
</comment>
<comment type="pathway">
    <text evidence="2 7 8">Pyrimidine metabolism; UMP biosynthesis via de novo pathway; UMP from orotate: step 2/2.</text>
</comment>
<evidence type="ECO:0000256" key="8">
    <source>
        <dbReference type="RuleBase" id="RU000512"/>
    </source>
</evidence>
<dbReference type="InterPro" id="IPR011060">
    <property type="entry name" value="RibuloseP-bd_barrel"/>
</dbReference>
<evidence type="ECO:0000256" key="2">
    <source>
        <dbReference type="ARBA" id="ARBA00004861"/>
    </source>
</evidence>
<dbReference type="Proteomes" id="UP001597196">
    <property type="component" value="Unassembled WGS sequence"/>
</dbReference>
<keyword evidence="11" id="KW-1185">Reference proteome</keyword>
<evidence type="ECO:0000313" key="11">
    <source>
        <dbReference type="Proteomes" id="UP001597196"/>
    </source>
</evidence>
<dbReference type="InterPro" id="IPR013785">
    <property type="entry name" value="Aldolase_TIM"/>
</dbReference>
<keyword evidence="5 7" id="KW-0456">Lyase</keyword>
<name>A0ABW4CD95_9LACO</name>
<dbReference type="GO" id="GO:0004590">
    <property type="term" value="F:orotidine-5'-phosphate decarboxylase activity"/>
    <property type="evidence" value="ECO:0007669"/>
    <property type="project" value="UniProtKB-EC"/>
</dbReference>
<feature type="binding site" evidence="7">
    <location>
        <begin position="59"/>
        <end position="68"/>
    </location>
    <ligand>
        <name>substrate</name>
    </ligand>
</feature>
<dbReference type="PROSITE" id="PS00156">
    <property type="entry name" value="OMPDECASE"/>
    <property type="match status" value="1"/>
</dbReference>
<keyword evidence="3 7" id="KW-0210">Decarboxylase</keyword>
<feature type="active site" description="Proton donor" evidence="7">
    <location>
        <position position="61"/>
    </location>
</feature>
<feature type="binding site" evidence="7">
    <location>
        <position position="215"/>
    </location>
    <ligand>
        <name>substrate</name>
    </ligand>
</feature>
<dbReference type="NCBIfam" id="NF001273">
    <property type="entry name" value="PRK00230.1"/>
    <property type="match status" value="1"/>
</dbReference>
<comment type="function">
    <text evidence="1 7">Catalyzes the decarboxylation of orotidine 5'-monophosphate (OMP) to uridine 5'-monophosphate (UMP).</text>
</comment>
<feature type="binding site" evidence="7">
    <location>
        <position position="214"/>
    </location>
    <ligand>
        <name>substrate</name>
    </ligand>
</feature>
<organism evidence="10 11">
    <name type="scientific">Lacticaseibacillus mingshuiensis</name>
    <dbReference type="NCBI Taxonomy" id="2799574"/>
    <lineage>
        <taxon>Bacteria</taxon>
        <taxon>Bacillati</taxon>
        <taxon>Bacillota</taxon>
        <taxon>Bacilli</taxon>
        <taxon>Lactobacillales</taxon>
        <taxon>Lactobacillaceae</taxon>
        <taxon>Lacticaseibacillus</taxon>
    </lineage>
</organism>
<dbReference type="HAMAP" id="MF_01200_B">
    <property type="entry name" value="OMPdecase_type1_B"/>
    <property type="match status" value="1"/>
</dbReference>
<comment type="similarity">
    <text evidence="7">Belongs to the OMP decarboxylase family. Type 1 subfamily.</text>
</comment>
<feature type="domain" description="Orotidine 5'-phosphate decarboxylase" evidence="9">
    <location>
        <begin position="2"/>
        <end position="230"/>
    </location>
</feature>
<dbReference type="PANTHER" id="PTHR32119">
    <property type="entry name" value="OROTIDINE 5'-PHOSPHATE DECARBOXYLASE"/>
    <property type="match status" value="1"/>
</dbReference>
<dbReference type="NCBIfam" id="TIGR01740">
    <property type="entry name" value="pyrF"/>
    <property type="match status" value="1"/>
</dbReference>
<dbReference type="RefSeq" id="WP_203625759.1">
    <property type="nucleotide sequence ID" value="NZ_BOLQ01000001.1"/>
</dbReference>
<dbReference type="EC" id="4.1.1.23" evidence="7"/>
<dbReference type="InterPro" id="IPR018089">
    <property type="entry name" value="OMPdecase_AS"/>
</dbReference>
<dbReference type="SUPFAM" id="SSF51366">
    <property type="entry name" value="Ribulose-phoshate binding barrel"/>
    <property type="match status" value="1"/>
</dbReference>
<dbReference type="InterPro" id="IPR001754">
    <property type="entry name" value="OMPdeCOase_dom"/>
</dbReference>
<evidence type="ECO:0000256" key="4">
    <source>
        <dbReference type="ARBA" id="ARBA00022975"/>
    </source>
</evidence>
<feature type="binding site" evidence="7">
    <location>
        <position position="123"/>
    </location>
    <ligand>
        <name>substrate</name>
    </ligand>
</feature>
<dbReference type="CDD" id="cd04725">
    <property type="entry name" value="OMP_decarboxylase_like"/>
    <property type="match status" value="1"/>
</dbReference>
<reference evidence="11" key="1">
    <citation type="journal article" date="2019" name="Int. J. Syst. Evol. Microbiol.">
        <title>The Global Catalogue of Microorganisms (GCM) 10K type strain sequencing project: providing services to taxonomists for standard genome sequencing and annotation.</title>
        <authorList>
            <consortium name="The Broad Institute Genomics Platform"/>
            <consortium name="The Broad Institute Genome Sequencing Center for Infectious Disease"/>
            <person name="Wu L."/>
            <person name="Ma J."/>
        </authorList>
    </citation>
    <scope>NUCLEOTIDE SEQUENCE [LARGE SCALE GENOMIC DNA]</scope>
    <source>
        <strain evidence="11">CCM 8980</strain>
    </source>
</reference>
<feature type="binding site" evidence="7">
    <location>
        <position position="8"/>
    </location>
    <ligand>
        <name>substrate</name>
    </ligand>
</feature>
<protein>
    <recommendedName>
        <fullName evidence="7">Orotidine 5'-phosphate decarboxylase</fullName>
        <ecNumber evidence="7">4.1.1.23</ecNumber>
    </recommendedName>
    <alternativeName>
        <fullName evidence="7">OMP decarboxylase</fullName>
        <shortName evidence="7">OMPDCase</shortName>
        <shortName evidence="7">OMPdecase</shortName>
    </alternativeName>
</protein>
<feature type="binding site" evidence="7">
    <location>
        <position position="185"/>
    </location>
    <ligand>
        <name>substrate</name>
    </ligand>
</feature>
<dbReference type="Gene3D" id="3.20.20.70">
    <property type="entry name" value="Aldolase class I"/>
    <property type="match status" value="1"/>
</dbReference>
<dbReference type="PANTHER" id="PTHR32119:SF2">
    <property type="entry name" value="OROTIDINE 5'-PHOSPHATE DECARBOXYLASE"/>
    <property type="match status" value="1"/>
</dbReference>
<dbReference type="Pfam" id="PF00215">
    <property type="entry name" value="OMPdecase"/>
    <property type="match status" value="1"/>
</dbReference>
<comment type="catalytic activity">
    <reaction evidence="6 7 8">
        <text>orotidine 5'-phosphate + H(+) = UMP + CO2</text>
        <dbReference type="Rhea" id="RHEA:11596"/>
        <dbReference type="ChEBI" id="CHEBI:15378"/>
        <dbReference type="ChEBI" id="CHEBI:16526"/>
        <dbReference type="ChEBI" id="CHEBI:57538"/>
        <dbReference type="ChEBI" id="CHEBI:57865"/>
        <dbReference type="EC" id="4.1.1.23"/>
    </reaction>
</comment>